<evidence type="ECO:0000256" key="2">
    <source>
        <dbReference type="ARBA" id="ARBA00022603"/>
    </source>
</evidence>
<dbReference type="PANTHER" id="PTHR43191">
    <property type="entry name" value="RRNA METHYLTRANSFERASE 3"/>
    <property type="match status" value="1"/>
</dbReference>
<dbReference type="STRING" id="187101.VC03_00975"/>
<reference evidence="6 7" key="1">
    <citation type="journal article" date="2012" name="BMC Genomics">
        <title>Genomic sequence analysis and characterization of Sneathia amnii sp. nov.</title>
        <authorList>
            <consortium name="Vaginal Microbiome Consortium (additional members)"/>
            <person name="Harwich M.D.Jr."/>
            <person name="Serrano M.G."/>
            <person name="Fettweis J.M."/>
            <person name="Alves J.M."/>
            <person name="Reimers M.A."/>
            <person name="Buck G.A."/>
            <person name="Jefferson K.K."/>
        </authorList>
    </citation>
    <scope>NUCLEOTIDE SEQUENCE [LARGE SCALE GENOMIC DNA]</scope>
    <source>
        <strain evidence="6 7">SN35</strain>
    </source>
</reference>
<dbReference type="InterPro" id="IPR051259">
    <property type="entry name" value="rRNA_Methyltransferase"/>
</dbReference>
<evidence type="ECO:0000256" key="1">
    <source>
        <dbReference type="ARBA" id="ARBA00007228"/>
    </source>
</evidence>
<dbReference type="GO" id="GO:0003723">
    <property type="term" value="F:RNA binding"/>
    <property type="evidence" value="ECO:0007669"/>
    <property type="project" value="InterPro"/>
</dbReference>
<evidence type="ECO:0000259" key="4">
    <source>
        <dbReference type="Pfam" id="PF00588"/>
    </source>
</evidence>
<keyword evidence="2 6" id="KW-0489">Methyltransferase</keyword>
<evidence type="ECO:0000313" key="6">
    <source>
        <dbReference type="EMBL" id="AKC96112.1"/>
    </source>
</evidence>
<dbReference type="GO" id="GO:0006396">
    <property type="term" value="P:RNA processing"/>
    <property type="evidence" value="ECO:0007669"/>
    <property type="project" value="InterPro"/>
</dbReference>
<dbReference type="GO" id="GO:0008173">
    <property type="term" value="F:RNA methyltransferase activity"/>
    <property type="evidence" value="ECO:0007669"/>
    <property type="project" value="InterPro"/>
</dbReference>
<dbReference type="Proteomes" id="UP000033103">
    <property type="component" value="Chromosome"/>
</dbReference>
<dbReference type="InterPro" id="IPR053888">
    <property type="entry name" value="MRM3-like_sub_bind"/>
</dbReference>
<dbReference type="KEGG" id="sns:VC03_00975"/>
<dbReference type="GO" id="GO:0032259">
    <property type="term" value="P:methylation"/>
    <property type="evidence" value="ECO:0007669"/>
    <property type="project" value="UniProtKB-KW"/>
</dbReference>
<dbReference type="Gene3D" id="3.40.1280.10">
    <property type="match status" value="1"/>
</dbReference>
<feature type="domain" description="MRM3-like substrate binding" evidence="5">
    <location>
        <begin position="9"/>
        <end position="90"/>
    </location>
</feature>
<proteinExistence type="inferred from homology"/>
<gene>
    <name evidence="6" type="ORF">VC03_00975</name>
</gene>
<dbReference type="InterPro" id="IPR029026">
    <property type="entry name" value="tRNA_m1G_MTases_N"/>
</dbReference>
<protein>
    <submittedName>
        <fullName evidence="6">RNA methyltransferase</fullName>
    </submittedName>
</protein>
<dbReference type="SUPFAM" id="SSF75217">
    <property type="entry name" value="alpha/beta knot"/>
    <property type="match status" value="1"/>
</dbReference>
<evidence type="ECO:0000256" key="3">
    <source>
        <dbReference type="ARBA" id="ARBA00022679"/>
    </source>
</evidence>
<dbReference type="PANTHER" id="PTHR43191:SF2">
    <property type="entry name" value="RRNA METHYLTRANSFERASE 3, MITOCHONDRIAL"/>
    <property type="match status" value="1"/>
</dbReference>
<evidence type="ECO:0000259" key="5">
    <source>
        <dbReference type="Pfam" id="PF22435"/>
    </source>
</evidence>
<dbReference type="CDD" id="cd18095">
    <property type="entry name" value="SpoU-like_rRNA-MTase"/>
    <property type="match status" value="1"/>
</dbReference>
<dbReference type="AlphaFoldDB" id="A0A0E3ZDC7"/>
<keyword evidence="7" id="KW-1185">Reference proteome</keyword>
<evidence type="ECO:0000313" key="7">
    <source>
        <dbReference type="Proteomes" id="UP000033103"/>
    </source>
</evidence>
<keyword evidence="3 6" id="KW-0808">Transferase</keyword>
<feature type="domain" description="tRNA/rRNA methyltransferase SpoU type" evidence="4">
    <location>
        <begin position="107"/>
        <end position="247"/>
    </location>
</feature>
<name>A0A0E3ZDC7_9FUSO</name>
<organism evidence="6 7">
    <name type="scientific">Sneathia vaginalis</name>
    <dbReference type="NCBI Taxonomy" id="187101"/>
    <lineage>
        <taxon>Bacteria</taxon>
        <taxon>Fusobacteriati</taxon>
        <taxon>Fusobacteriota</taxon>
        <taxon>Fusobacteriia</taxon>
        <taxon>Fusobacteriales</taxon>
        <taxon>Leptotrichiaceae</taxon>
        <taxon>Sneathia</taxon>
    </lineage>
</organism>
<sequence length="258" mass="29375">MEFLESKENKRYKLLKKLNKKKYRDINNIFIAEGEKFIDEIENFSHCVIKKSNFEYFDTNYDLKRFKKITVLADNLFNELSTQENSQGIIFIHSKNTYNLNNIKGDIVILDDVQDPGNVGTIIRTLVALNYSNLILTNGSCDVYTPKAVRASMGSIFKLNIIYASYEEIINFLKENNYTSFATNLASNSIVYTDCKLKTNKNAYIFGNEGGGVSKTLIDNSDYSVIIPISDKVNSLNVSVATAVFLYKMREIEKVSGF</sequence>
<dbReference type="InterPro" id="IPR029064">
    <property type="entry name" value="Ribosomal_eL30-like_sf"/>
</dbReference>
<accession>A0A0E3ZDC7</accession>
<dbReference type="SUPFAM" id="SSF55315">
    <property type="entry name" value="L30e-like"/>
    <property type="match status" value="1"/>
</dbReference>
<dbReference type="InterPro" id="IPR029028">
    <property type="entry name" value="Alpha/beta_knot_MTases"/>
</dbReference>
<dbReference type="Pfam" id="PF00588">
    <property type="entry name" value="SpoU_methylase"/>
    <property type="match status" value="1"/>
</dbReference>
<dbReference type="EMBL" id="CP011280">
    <property type="protein sequence ID" value="AKC96112.1"/>
    <property type="molecule type" value="Genomic_DNA"/>
</dbReference>
<dbReference type="OrthoDB" id="9785673at2"/>
<comment type="similarity">
    <text evidence="1">Belongs to the class IV-like SAM-binding methyltransferase superfamily. RNA methyltransferase TrmH family.</text>
</comment>
<dbReference type="Gene3D" id="3.30.1330.30">
    <property type="match status" value="1"/>
</dbReference>
<dbReference type="Pfam" id="PF22435">
    <property type="entry name" value="MRM3-like_sub_bind"/>
    <property type="match status" value="1"/>
</dbReference>
<dbReference type="HOGENOM" id="CLU_021322_3_2_0"/>
<dbReference type="InterPro" id="IPR001537">
    <property type="entry name" value="SpoU_MeTrfase"/>
</dbReference>
<dbReference type="PATRIC" id="fig|1069640.6.peg.184"/>